<evidence type="ECO:0000256" key="6">
    <source>
        <dbReference type="ARBA" id="ARBA00022840"/>
    </source>
</evidence>
<evidence type="ECO:0000256" key="2">
    <source>
        <dbReference type="ARBA" id="ARBA00011738"/>
    </source>
</evidence>
<keyword evidence="3 7" id="KW-0808">Transferase</keyword>
<keyword evidence="5 7" id="KW-0418">Kinase</keyword>
<accession>A0ABV1RCJ9</accession>
<keyword evidence="6 7" id="KW-0067">ATP-binding</keyword>
<evidence type="ECO:0000256" key="3">
    <source>
        <dbReference type="ARBA" id="ARBA00022679"/>
    </source>
</evidence>
<dbReference type="InterPro" id="IPR002575">
    <property type="entry name" value="Aminoglycoside_PTrfase"/>
</dbReference>
<name>A0ABV1RCJ9_9ALTE</name>
<dbReference type="RefSeq" id="WP_143870957.1">
    <property type="nucleotide sequence ID" value="NZ_CP041660.1"/>
</dbReference>
<dbReference type="EMBL" id="JBELOE010000062">
    <property type="protein sequence ID" value="MER2490645.1"/>
    <property type="molecule type" value="Genomic_DNA"/>
</dbReference>
<dbReference type="Gene3D" id="3.30.200.20">
    <property type="entry name" value="Phosphorylase Kinase, domain 1"/>
    <property type="match status" value="1"/>
</dbReference>
<dbReference type="PANTHER" id="PTHR34273">
    <property type="entry name" value="METHYLTHIORIBOSE KINASE"/>
    <property type="match status" value="1"/>
</dbReference>
<dbReference type="HAMAP" id="MF_01683">
    <property type="entry name" value="Salvage_MtnK"/>
    <property type="match status" value="1"/>
</dbReference>
<dbReference type="InterPro" id="IPR011009">
    <property type="entry name" value="Kinase-like_dom_sf"/>
</dbReference>
<comment type="caution">
    <text evidence="9">The sequence shown here is derived from an EMBL/GenBank/DDBJ whole genome shotgun (WGS) entry which is preliminary data.</text>
</comment>
<keyword evidence="7" id="KW-0486">Methionine biosynthesis</keyword>
<evidence type="ECO:0000259" key="8">
    <source>
        <dbReference type="Pfam" id="PF01636"/>
    </source>
</evidence>
<dbReference type="SUPFAM" id="SSF56112">
    <property type="entry name" value="Protein kinase-like (PK-like)"/>
    <property type="match status" value="1"/>
</dbReference>
<evidence type="ECO:0000256" key="4">
    <source>
        <dbReference type="ARBA" id="ARBA00022741"/>
    </source>
</evidence>
<proteinExistence type="inferred from homology"/>
<evidence type="ECO:0000256" key="7">
    <source>
        <dbReference type="HAMAP-Rule" id="MF_01683"/>
    </source>
</evidence>
<dbReference type="Pfam" id="PF01636">
    <property type="entry name" value="APH"/>
    <property type="match status" value="1"/>
</dbReference>
<feature type="binding site" evidence="7">
    <location>
        <begin position="246"/>
        <end position="248"/>
    </location>
    <ligand>
        <name>ATP</name>
        <dbReference type="ChEBI" id="CHEBI:30616"/>
    </ligand>
</feature>
<sequence>MTDYRIFNETDALNYARQEVEFFAADADLVSNEFGDGNLNLVFKVVDQKSGRSLILKQALPYARCVGESWPLSTDRARIEAEVLMLHEKICPQHTVHIVKFDRDLSLIVMEDLSDHLIWRSALIQRKELPLAGQHIGTYLAKTLFFTSDYYLDPQQKKAKVAQFINPELCLITEDLFFTDPYRQHERNNYNPLLESEVQKIQSDPHLQAKVALLKYKFLNQAQALLHGDVHSGSVFVNESSTKVIDAEFGFYGPIAFDVGSVIGNLLLNYAGQPGLSETHVAQVYRQYLLDQIRQIWFTFAAEFARLMAAETTDVAFQVAEYQQLALQQIFVDAIGYAGTELIRRTIGLAHVADLDNIESTEQRAECELGALKLGQALIKNASELDDIEAVIQCIEKLAAS</sequence>
<comment type="subunit">
    <text evidence="2 7">Homodimer.</text>
</comment>
<feature type="binding site" evidence="7">
    <location>
        <begin position="111"/>
        <end position="113"/>
    </location>
    <ligand>
        <name>ATP</name>
        <dbReference type="ChEBI" id="CHEBI:30616"/>
    </ligand>
</feature>
<dbReference type="Proteomes" id="UP001467690">
    <property type="component" value="Unassembled WGS sequence"/>
</dbReference>
<evidence type="ECO:0000256" key="1">
    <source>
        <dbReference type="ARBA" id="ARBA00010165"/>
    </source>
</evidence>
<gene>
    <name evidence="7 9" type="primary">mtnK</name>
    <name evidence="9" type="ORF">ABS311_01935</name>
</gene>
<dbReference type="EC" id="2.7.1.100" evidence="7"/>
<feature type="domain" description="Aminoglycoside phosphotransferase" evidence="8">
    <location>
        <begin position="34"/>
        <end position="269"/>
    </location>
</feature>
<keyword evidence="4 7" id="KW-0547">Nucleotide-binding</keyword>
<feature type="binding site" evidence="7">
    <location>
        <position position="344"/>
    </location>
    <ligand>
        <name>substrate</name>
    </ligand>
</feature>
<dbReference type="NCBIfam" id="TIGR01767">
    <property type="entry name" value="MTRK"/>
    <property type="match status" value="1"/>
</dbReference>
<dbReference type="InterPro" id="IPR009212">
    <property type="entry name" value="Methylthioribose_kinase"/>
</dbReference>
<keyword evidence="10" id="KW-1185">Reference proteome</keyword>
<comment type="similarity">
    <text evidence="1 7">Belongs to the methylthioribose kinase family.</text>
</comment>
<dbReference type="PANTHER" id="PTHR34273:SF2">
    <property type="entry name" value="METHYLTHIORIBOSE KINASE"/>
    <property type="match status" value="1"/>
</dbReference>
<feature type="binding site" evidence="7">
    <location>
        <position position="57"/>
    </location>
    <ligand>
        <name>ATP</name>
        <dbReference type="ChEBI" id="CHEBI:30616"/>
    </ligand>
</feature>
<reference evidence="9 10" key="1">
    <citation type="submission" date="2024-06" db="EMBL/GenBank/DDBJ databases">
        <authorList>
            <person name="Chen R.Y."/>
        </authorList>
    </citation>
    <scope>NUCLEOTIDE SEQUENCE [LARGE SCALE GENOMIC DNA]</scope>
    <source>
        <strain evidence="9 10">D2</strain>
    </source>
</reference>
<keyword evidence="7" id="KW-0028">Amino-acid biosynthesis</keyword>
<feature type="binding site" evidence="7">
    <location>
        <position position="40"/>
    </location>
    <ligand>
        <name>ATP</name>
        <dbReference type="ChEBI" id="CHEBI:30616"/>
    </ligand>
</feature>
<comment type="function">
    <text evidence="7">Catalyzes the phosphorylation of methylthioribose into methylthioribose-1-phosphate.</text>
</comment>
<comment type="catalytic activity">
    <reaction evidence="7">
        <text>5-(methylsulfanyl)-D-ribose + ATP = 5-(methylsulfanyl)-alpha-D-ribose 1-phosphate + ADP + H(+)</text>
        <dbReference type="Rhea" id="RHEA:22312"/>
        <dbReference type="ChEBI" id="CHEBI:15378"/>
        <dbReference type="ChEBI" id="CHEBI:30616"/>
        <dbReference type="ChEBI" id="CHEBI:58533"/>
        <dbReference type="ChEBI" id="CHEBI:78440"/>
        <dbReference type="ChEBI" id="CHEBI:456216"/>
        <dbReference type="EC" id="2.7.1.100"/>
    </reaction>
</comment>
<dbReference type="PIRSF" id="PIRSF031134">
    <property type="entry name" value="MTRK"/>
    <property type="match status" value="1"/>
</dbReference>
<evidence type="ECO:0000313" key="10">
    <source>
        <dbReference type="Proteomes" id="UP001467690"/>
    </source>
</evidence>
<feature type="binding site" evidence="7">
    <location>
        <position position="229"/>
    </location>
    <ligand>
        <name>substrate</name>
    </ligand>
</feature>
<evidence type="ECO:0000256" key="5">
    <source>
        <dbReference type="ARBA" id="ARBA00022777"/>
    </source>
</evidence>
<dbReference type="Gene3D" id="3.90.1200.10">
    <property type="match status" value="1"/>
</dbReference>
<organism evidence="9 10">
    <name type="scientific">Catenovulum sediminis</name>
    <dbReference type="NCBI Taxonomy" id="1740262"/>
    <lineage>
        <taxon>Bacteria</taxon>
        <taxon>Pseudomonadati</taxon>
        <taxon>Pseudomonadota</taxon>
        <taxon>Gammaproteobacteria</taxon>
        <taxon>Alteromonadales</taxon>
        <taxon>Alteromonadaceae</taxon>
        <taxon>Catenovulum</taxon>
    </lineage>
</organism>
<protein>
    <recommendedName>
        <fullName evidence="7">Methylthioribose kinase</fullName>
        <shortName evidence="7">MTR kinase</shortName>
        <ecNumber evidence="7">2.7.1.100</ecNumber>
    </recommendedName>
</protein>
<dbReference type="GO" id="GO:0046522">
    <property type="term" value="F:S-methyl-5-thioribose kinase activity"/>
    <property type="evidence" value="ECO:0007669"/>
    <property type="project" value="UniProtKB-EC"/>
</dbReference>
<comment type="pathway">
    <text evidence="7">Amino-acid biosynthesis; L-methionine biosynthesis via salvage pathway; S-methyl-5-thio-alpha-D-ribose 1-phosphate from S-methyl-5'-thioadenosine (hydrolase route): step 2/2.</text>
</comment>
<evidence type="ECO:0000313" key="9">
    <source>
        <dbReference type="EMBL" id="MER2490645.1"/>
    </source>
</evidence>